<dbReference type="Gene3D" id="1.10.287.950">
    <property type="entry name" value="Methyl-accepting chemotaxis protein"/>
    <property type="match status" value="1"/>
</dbReference>
<evidence type="ECO:0000259" key="5">
    <source>
        <dbReference type="PROSITE" id="PS50111"/>
    </source>
</evidence>
<dbReference type="CDD" id="cd06225">
    <property type="entry name" value="HAMP"/>
    <property type="match status" value="1"/>
</dbReference>
<dbReference type="RefSeq" id="WP_341427208.1">
    <property type="nucleotide sequence ID" value="NZ_JBBUTG010000012.1"/>
</dbReference>
<proteinExistence type="inferred from homology"/>
<accession>A0ABU9BWF0</accession>
<evidence type="ECO:0000259" key="6">
    <source>
        <dbReference type="PROSITE" id="PS50885"/>
    </source>
</evidence>
<dbReference type="InterPro" id="IPR004089">
    <property type="entry name" value="MCPsignal_dom"/>
</dbReference>
<reference evidence="7 8" key="1">
    <citation type="submission" date="2024-04" db="EMBL/GenBank/DDBJ databases">
        <title>Novel species of the genus Ideonella isolated from streams.</title>
        <authorList>
            <person name="Lu H."/>
        </authorList>
    </citation>
    <scope>NUCLEOTIDE SEQUENCE [LARGE SCALE GENOMIC DNA]</scope>
    <source>
        <strain evidence="7 8">DXS29W</strain>
    </source>
</reference>
<dbReference type="CDD" id="cd11386">
    <property type="entry name" value="MCP_signal"/>
    <property type="match status" value="1"/>
</dbReference>
<keyword evidence="4" id="KW-0812">Transmembrane</keyword>
<keyword evidence="4" id="KW-1133">Transmembrane helix</keyword>
<keyword evidence="3" id="KW-0807">Transducer</keyword>
<dbReference type="EMBL" id="JBBUTG010000012">
    <property type="protein sequence ID" value="MEK8032788.1"/>
    <property type="molecule type" value="Genomic_DNA"/>
</dbReference>
<evidence type="ECO:0000256" key="4">
    <source>
        <dbReference type="SAM" id="Phobius"/>
    </source>
</evidence>
<gene>
    <name evidence="7" type="ORF">AACH06_18360</name>
</gene>
<keyword evidence="4" id="KW-0472">Membrane</keyword>
<dbReference type="SMART" id="SM00283">
    <property type="entry name" value="MA"/>
    <property type="match status" value="1"/>
</dbReference>
<evidence type="ECO:0000256" key="1">
    <source>
        <dbReference type="ARBA" id="ARBA00022481"/>
    </source>
</evidence>
<dbReference type="PANTHER" id="PTHR43531">
    <property type="entry name" value="PROTEIN ICFG"/>
    <property type="match status" value="1"/>
</dbReference>
<feature type="transmembrane region" description="Helical" evidence="4">
    <location>
        <begin position="188"/>
        <end position="214"/>
    </location>
</feature>
<keyword evidence="1" id="KW-0488">Methylation</keyword>
<dbReference type="Pfam" id="PF00015">
    <property type="entry name" value="MCPsignal"/>
    <property type="match status" value="1"/>
</dbReference>
<name>A0ABU9BWF0_9BURK</name>
<dbReference type="Pfam" id="PF00672">
    <property type="entry name" value="HAMP"/>
    <property type="match status" value="1"/>
</dbReference>
<dbReference type="InterPro" id="IPR004090">
    <property type="entry name" value="Chemotax_Me-accpt_rcpt"/>
</dbReference>
<dbReference type="Proteomes" id="UP001371218">
    <property type="component" value="Unassembled WGS sequence"/>
</dbReference>
<dbReference type="PROSITE" id="PS50111">
    <property type="entry name" value="CHEMOTAXIS_TRANSDUC_2"/>
    <property type="match status" value="1"/>
</dbReference>
<evidence type="ECO:0000256" key="2">
    <source>
        <dbReference type="ARBA" id="ARBA00029447"/>
    </source>
</evidence>
<dbReference type="PANTHER" id="PTHR43531:SF14">
    <property type="entry name" value="METHYL-ACCEPTING CHEMOTAXIS PROTEIN I-RELATED"/>
    <property type="match status" value="1"/>
</dbReference>
<dbReference type="PRINTS" id="PR00260">
    <property type="entry name" value="CHEMTRNSDUCR"/>
</dbReference>
<keyword evidence="8" id="KW-1185">Reference proteome</keyword>
<dbReference type="InterPro" id="IPR003660">
    <property type="entry name" value="HAMP_dom"/>
</dbReference>
<dbReference type="SUPFAM" id="SSF58104">
    <property type="entry name" value="Methyl-accepting chemotaxis protein (MCP) signaling domain"/>
    <property type="match status" value="1"/>
</dbReference>
<comment type="caution">
    <text evidence="7">The sequence shown here is derived from an EMBL/GenBank/DDBJ whole genome shotgun (WGS) entry which is preliminary data.</text>
</comment>
<feature type="domain" description="HAMP" evidence="6">
    <location>
        <begin position="210"/>
        <end position="263"/>
    </location>
</feature>
<sequence>MKTVSIKNRLIGLVGLSAVATLSVAGIAWYDCRTGLDASERLAATTAAVRASMNADMMHDSIRATVFGAQVAAITNNAAALAEAAKELDESGKAMVDSFKSALDADLPKPTHEAVASAEPAVQRYIDAARKTLATLKDSPADTAPVMSAFLKEFDTAEAALAQSGDAIESLSQQLEAETAARLQQAQIVTVAVIGGSLTLLAVMAYVVIASIMVPLARMLRAVINLNSDDGDLSRRLPPATAEFGQVSHHFNTFLDKVATVVGNVQAAAREISNTSAQIAAGNMDLSTRTEQGSASLQQAASSMEQITTTVTQSTESARQANEVATGASGVAAKGGEAVSRVIATMDDINAASRKIGDIIGVIDGIAFQTNILALNAAVEAARAGEQGRGFAVVAGEVRMLAQRSAEAAREIKTLIGTSVDKVEAGSRLVRDAGATMDEIVTSVNRVSLMIQEITNAAAEQSAGIGLVNRTVADLDVATQQNTALVEETAAVAKDMAEQARSLEAAVGVFRVKQHAE</sequence>
<evidence type="ECO:0000313" key="7">
    <source>
        <dbReference type="EMBL" id="MEK8032788.1"/>
    </source>
</evidence>
<protein>
    <submittedName>
        <fullName evidence="7">Methyl-accepting chemotaxis protein</fullName>
    </submittedName>
</protein>
<evidence type="ECO:0000256" key="3">
    <source>
        <dbReference type="PROSITE-ProRule" id="PRU00284"/>
    </source>
</evidence>
<dbReference type="InterPro" id="IPR051310">
    <property type="entry name" value="MCP_chemotaxis"/>
</dbReference>
<evidence type="ECO:0000313" key="8">
    <source>
        <dbReference type="Proteomes" id="UP001371218"/>
    </source>
</evidence>
<organism evidence="7 8">
    <name type="scientific">Ideonella lacteola</name>
    <dbReference type="NCBI Taxonomy" id="2984193"/>
    <lineage>
        <taxon>Bacteria</taxon>
        <taxon>Pseudomonadati</taxon>
        <taxon>Pseudomonadota</taxon>
        <taxon>Betaproteobacteria</taxon>
        <taxon>Burkholderiales</taxon>
        <taxon>Sphaerotilaceae</taxon>
        <taxon>Ideonella</taxon>
    </lineage>
</organism>
<dbReference type="PROSITE" id="PS50885">
    <property type="entry name" value="HAMP"/>
    <property type="match status" value="1"/>
</dbReference>
<feature type="domain" description="Methyl-accepting transducer" evidence="5">
    <location>
        <begin position="268"/>
        <end position="497"/>
    </location>
</feature>
<comment type="similarity">
    <text evidence="2">Belongs to the methyl-accepting chemotaxis (MCP) protein family.</text>
</comment>
<dbReference type="SMART" id="SM00304">
    <property type="entry name" value="HAMP"/>
    <property type="match status" value="1"/>
</dbReference>